<comment type="subunit">
    <text evidence="6">Monomer.</text>
</comment>
<comment type="catalytic activity">
    <reaction evidence="6">
        <text>5-methylsulfanyl-2,3-dioxopentyl phosphate + H2O = 1,2-dihydroxy-5-(methylsulfanyl)pent-1-en-3-one + phosphate</text>
        <dbReference type="Rhea" id="RHEA:21700"/>
        <dbReference type="ChEBI" id="CHEBI:15377"/>
        <dbReference type="ChEBI" id="CHEBI:43474"/>
        <dbReference type="ChEBI" id="CHEBI:49252"/>
        <dbReference type="ChEBI" id="CHEBI:58828"/>
        <dbReference type="EC" id="3.1.3.77"/>
    </reaction>
</comment>
<dbReference type="Pfam" id="PF00702">
    <property type="entry name" value="Hydrolase"/>
    <property type="match status" value="1"/>
</dbReference>
<evidence type="ECO:0000313" key="7">
    <source>
        <dbReference type="EMBL" id="KAI9565291.1"/>
    </source>
</evidence>
<feature type="binding site" evidence="6">
    <location>
        <position position="202"/>
    </location>
    <ligand>
        <name>Mg(2+)</name>
        <dbReference type="ChEBI" id="CHEBI:18420"/>
    </ligand>
</feature>
<comment type="cofactor">
    <cofactor evidence="6">
        <name>Mg(2+)</name>
        <dbReference type="ChEBI" id="CHEBI:18420"/>
    </cofactor>
    <text evidence="6">Binds 1 Mg(2+) ion per subunit.</text>
</comment>
<evidence type="ECO:0000256" key="4">
    <source>
        <dbReference type="ARBA" id="ARBA00022842"/>
    </source>
</evidence>
<dbReference type="CDD" id="cd01629">
    <property type="entry name" value="HAD_EP"/>
    <property type="match status" value="1"/>
</dbReference>
<comment type="pathway">
    <text evidence="6">Amino-acid biosynthesis; L-methionine biosynthesis via salvage pathway; L-methionine from S-methyl-5-thio-alpha-D-ribose 1-phosphate: step 3/6.</text>
</comment>
<dbReference type="PANTHER" id="PTHR20371">
    <property type="entry name" value="ENOLASE-PHOSPHATASE E1"/>
    <property type="match status" value="1"/>
</dbReference>
<dbReference type="SUPFAM" id="SSF56784">
    <property type="entry name" value="HAD-like"/>
    <property type="match status" value="1"/>
</dbReference>
<comment type="similarity">
    <text evidence="6">Belongs to the HAD-like hydrolase superfamily. MasA/MtnC family.</text>
</comment>
<dbReference type="SFLD" id="SFLDF00044">
    <property type="entry name" value="enolase-phosphatase"/>
    <property type="match status" value="1"/>
</dbReference>
<dbReference type="HAMAP" id="MF_01681">
    <property type="entry name" value="Salvage_MtnC"/>
    <property type="match status" value="1"/>
</dbReference>
<comment type="caution">
    <text evidence="7">The sequence shown here is derived from an EMBL/GenBank/DDBJ whole genome shotgun (WGS) entry which is preliminary data.</text>
</comment>
<keyword evidence="6" id="KW-0963">Cytoplasm</keyword>
<feature type="binding site" evidence="6">
    <location>
        <position position="11"/>
    </location>
    <ligand>
        <name>Mg(2+)</name>
        <dbReference type="ChEBI" id="CHEBI:18420"/>
    </ligand>
</feature>
<proteinExistence type="inferred from homology"/>
<dbReference type="InterPro" id="IPR006439">
    <property type="entry name" value="HAD-SF_hydro_IA"/>
</dbReference>
<sequence length="249" mass="28006">MTIKCLLLDIEGTTTSISFVKDELFPYIRKELQTYLEANWDSLELQNDIELLRKQAIEDTLTMVGVPEIASSDQTPASIINSVIANVNWNMDQDRKMTALKQLQGHMWRKGYSSGEIHGHLYEDVEEALKLWTSSGKKVYIYSSGSVEAQKLLFGHSVAGNLLQYFSGHFDTQIGLKVETASYREICKSTGFAPDEILFLTDLPTEAIAASEAGVQVKLLVRPGNAPLTEEIIQRFSICHDFREIKLIE</sequence>
<dbReference type="NCBIfam" id="TIGR01549">
    <property type="entry name" value="HAD-SF-IA-v1"/>
    <property type="match status" value="1"/>
</dbReference>
<accession>A0AAD5PYZ3</accession>
<evidence type="ECO:0000256" key="2">
    <source>
        <dbReference type="ARBA" id="ARBA00022723"/>
    </source>
</evidence>
<comment type="pathway">
    <text evidence="6">Amino-acid biosynthesis; L-methionine biosynthesis via salvage pathway; L-methionine from S-methyl-5-thio-alpha-D-ribose 1-phosphate: step 4/6.</text>
</comment>
<dbReference type="EC" id="3.1.3.77" evidence="6"/>
<organism evidence="7 8">
    <name type="scientific">Daphnia sinensis</name>
    <dbReference type="NCBI Taxonomy" id="1820382"/>
    <lineage>
        <taxon>Eukaryota</taxon>
        <taxon>Metazoa</taxon>
        <taxon>Ecdysozoa</taxon>
        <taxon>Arthropoda</taxon>
        <taxon>Crustacea</taxon>
        <taxon>Branchiopoda</taxon>
        <taxon>Diplostraca</taxon>
        <taxon>Cladocera</taxon>
        <taxon>Anomopoda</taxon>
        <taxon>Daphniidae</taxon>
        <taxon>Daphnia</taxon>
        <taxon>Daphnia similis group</taxon>
    </lineage>
</organism>
<protein>
    <recommendedName>
        <fullName evidence="6">Enolase-phosphatase E1</fullName>
        <ecNumber evidence="6">3.1.3.77</ecNumber>
    </recommendedName>
    <alternativeName>
        <fullName evidence="6">2,3-diketo-5-methylthio-1-phosphopentane phosphatase</fullName>
    </alternativeName>
</protein>
<dbReference type="FunFam" id="3.40.50.1000:FF:000079">
    <property type="entry name" value="Enolase-phosphatase E1"/>
    <property type="match status" value="1"/>
</dbReference>
<dbReference type="Gene3D" id="1.10.720.60">
    <property type="match status" value="1"/>
</dbReference>
<dbReference type="GO" id="GO:0005737">
    <property type="term" value="C:cytoplasm"/>
    <property type="evidence" value="ECO:0007669"/>
    <property type="project" value="UniProtKB-SubCell"/>
</dbReference>
<dbReference type="InterPro" id="IPR023214">
    <property type="entry name" value="HAD_sf"/>
</dbReference>
<dbReference type="PANTHER" id="PTHR20371:SF1">
    <property type="entry name" value="ENOLASE-PHOSPHATASE E1"/>
    <property type="match status" value="1"/>
</dbReference>
<evidence type="ECO:0000256" key="6">
    <source>
        <dbReference type="HAMAP-Rule" id="MF_03117"/>
    </source>
</evidence>
<keyword evidence="1 6" id="KW-0028">Amino-acid biosynthesis</keyword>
<evidence type="ECO:0000256" key="5">
    <source>
        <dbReference type="ARBA" id="ARBA00023167"/>
    </source>
</evidence>
<dbReference type="SFLD" id="SFLDG01133">
    <property type="entry name" value="C1.5.4:_Enolase-phosphatase_Li"/>
    <property type="match status" value="1"/>
</dbReference>
<keyword evidence="3 6" id="KW-0378">Hydrolase</keyword>
<feature type="binding site" evidence="6">
    <location>
        <position position="9"/>
    </location>
    <ligand>
        <name>Mg(2+)</name>
        <dbReference type="ChEBI" id="CHEBI:18420"/>
    </ligand>
</feature>
<dbReference type="NCBIfam" id="TIGR01691">
    <property type="entry name" value="enolase-ppase"/>
    <property type="match status" value="1"/>
</dbReference>
<evidence type="ECO:0000256" key="1">
    <source>
        <dbReference type="ARBA" id="ARBA00022605"/>
    </source>
</evidence>
<name>A0AAD5PYZ3_9CRUS</name>
<keyword evidence="4 6" id="KW-0460">Magnesium</keyword>
<dbReference type="GO" id="GO:0005634">
    <property type="term" value="C:nucleus"/>
    <property type="evidence" value="ECO:0007669"/>
    <property type="project" value="UniProtKB-SubCell"/>
</dbReference>
<dbReference type="GO" id="GO:0000287">
    <property type="term" value="F:magnesium ion binding"/>
    <property type="evidence" value="ECO:0007669"/>
    <property type="project" value="UniProtKB-UniRule"/>
</dbReference>
<feature type="binding site" evidence="6">
    <location>
        <begin position="143"/>
        <end position="144"/>
    </location>
    <ligand>
        <name>substrate</name>
    </ligand>
</feature>
<comment type="function">
    <text evidence="6">Bifunctional enzyme that catalyzes the enolization of 2,3-diketo-5-methylthiopentyl-1-phosphate (DK-MTP-1-P) into the intermediate 2-hydroxy-3-keto-5-methylthiopentenyl-1-phosphate (HK-MTPenyl-1-P), which is then dephosphorylated to form the acireductone 1,2-dihydroxy-3-keto-5-methylthiopentene (DHK-MTPene).</text>
</comment>
<keyword evidence="6" id="KW-0539">Nucleus</keyword>
<keyword evidence="2 6" id="KW-0479">Metal-binding</keyword>
<feature type="binding site" evidence="6">
    <location>
        <position position="177"/>
    </location>
    <ligand>
        <name>substrate</name>
    </ligand>
</feature>
<dbReference type="InterPro" id="IPR036412">
    <property type="entry name" value="HAD-like_sf"/>
</dbReference>
<keyword evidence="8" id="KW-1185">Reference proteome</keyword>
<dbReference type="SFLD" id="SFLDS00003">
    <property type="entry name" value="Haloacid_Dehalogenase"/>
    <property type="match status" value="1"/>
</dbReference>
<gene>
    <name evidence="7" type="ORF">GHT06_009079</name>
</gene>
<dbReference type="SFLD" id="SFLDG01129">
    <property type="entry name" value="C1.5:_HAD__Beta-PGM__Phosphata"/>
    <property type="match status" value="1"/>
</dbReference>
<comment type="subcellular location">
    <subcellularLocation>
        <location evidence="6">Cytoplasm</location>
    </subcellularLocation>
    <subcellularLocation>
        <location evidence="6">Nucleus</location>
    </subcellularLocation>
</comment>
<dbReference type="AlphaFoldDB" id="A0AAD5PYZ3"/>
<dbReference type="Gene3D" id="3.40.50.1000">
    <property type="entry name" value="HAD superfamily/HAD-like"/>
    <property type="match status" value="1"/>
</dbReference>
<dbReference type="HAMAP" id="MF_03117">
    <property type="entry name" value="Salvage_MtnC_euk"/>
    <property type="match status" value="1"/>
</dbReference>
<evidence type="ECO:0000256" key="3">
    <source>
        <dbReference type="ARBA" id="ARBA00022801"/>
    </source>
</evidence>
<dbReference type="InterPro" id="IPR027511">
    <property type="entry name" value="ENOPH1_eukaryotes"/>
</dbReference>
<dbReference type="GO" id="GO:0043874">
    <property type="term" value="F:acireductone synthase activity"/>
    <property type="evidence" value="ECO:0007669"/>
    <property type="project" value="UniProtKB-EC"/>
</dbReference>
<dbReference type="InterPro" id="IPR023943">
    <property type="entry name" value="Enolase-ppase_E1"/>
</dbReference>
<evidence type="ECO:0000313" key="8">
    <source>
        <dbReference type="Proteomes" id="UP000820818"/>
    </source>
</evidence>
<dbReference type="GO" id="GO:0019509">
    <property type="term" value="P:L-methionine salvage from methylthioadenosine"/>
    <property type="evidence" value="ECO:0007669"/>
    <property type="project" value="UniProtKB-UniRule"/>
</dbReference>
<dbReference type="Proteomes" id="UP000820818">
    <property type="component" value="Linkage Group LG1"/>
</dbReference>
<keyword evidence="5 6" id="KW-0486">Methionine biosynthesis</keyword>
<reference evidence="7 8" key="1">
    <citation type="submission" date="2022-05" db="EMBL/GenBank/DDBJ databases">
        <title>A multi-omics perspective on studying reproductive biology in Daphnia sinensis.</title>
        <authorList>
            <person name="Jia J."/>
        </authorList>
    </citation>
    <scope>NUCLEOTIDE SEQUENCE [LARGE SCALE GENOMIC DNA]</scope>
    <source>
        <strain evidence="7 8">WSL</strain>
    </source>
</reference>
<dbReference type="EMBL" id="WJBH02000001">
    <property type="protein sequence ID" value="KAI9565291.1"/>
    <property type="molecule type" value="Genomic_DNA"/>
</dbReference>